<proteinExistence type="predicted"/>
<evidence type="ECO:0000313" key="2">
    <source>
        <dbReference type="Proteomes" id="UP000005237"/>
    </source>
</evidence>
<dbReference type="Proteomes" id="UP000005237">
    <property type="component" value="Unassembled WGS sequence"/>
</dbReference>
<accession>A0A8R1IW31</accession>
<keyword evidence="2" id="KW-1185">Reference proteome</keyword>
<evidence type="ECO:0000313" key="1">
    <source>
        <dbReference type="EnsemblMetazoa" id="CJA42955.1"/>
    </source>
</evidence>
<name>A0A8R1IW31_CAEJA</name>
<sequence>MHLDSGVNSANTTTQNCTKVSKRPRAFSICNNTKTCCVAIFPTFVIIKSSPLSVTNPVGYQLSDNHSQFQNDKYVILSTQVRTKLVSTV</sequence>
<dbReference type="AlphaFoldDB" id="A0A8R1IW31"/>
<organism evidence="1 2">
    <name type="scientific">Caenorhabditis japonica</name>
    <dbReference type="NCBI Taxonomy" id="281687"/>
    <lineage>
        <taxon>Eukaryota</taxon>
        <taxon>Metazoa</taxon>
        <taxon>Ecdysozoa</taxon>
        <taxon>Nematoda</taxon>
        <taxon>Chromadorea</taxon>
        <taxon>Rhabditida</taxon>
        <taxon>Rhabditina</taxon>
        <taxon>Rhabditomorpha</taxon>
        <taxon>Rhabditoidea</taxon>
        <taxon>Rhabditidae</taxon>
        <taxon>Peloderinae</taxon>
        <taxon>Caenorhabditis</taxon>
    </lineage>
</organism>
<reference evidence="2" key="1">
    <citation type="submission" date="2010-08" db="EMBL/GenBank/DDBJ databases">
        <authorList>
            <consortium name="Caenorhabditis japonica Sequencing Consortium"/>
            <person name="Wilson R.K."/>
        </authorList>
    </citation>
    <scope>NUCLEOTIDE SEQUENCE [LARGE SCALE GENOMIC DNA]</scope>
    <source>
        <strain evidence="2">DF5081</strain>
    </source>
</reference>
<reference evidence="1" key="2">
    <citation type="submission" date="2022-06" db="UniProtKB">
        <authorList>
            <consortium name="EnsemblMetazoa"/>
        </authorList>
    </citation>
    <scope>IDENTIFICATION</scope>
    <source>
        <strain evidence="1">DF5081</strain>
    </source>
</reference>
<dbReference type="EnsemblMetazoa" id="CJA42955.1">
    <property type="protein sequence ID" value="CJA42955.1"/>
    <property type="gene ID" value="WBGene00218803"/>
</dbReference>
<protein>
    <submittedName>
        <fullName evidence="1">Uncharacterized protein</fullName>
    </submittedName>
</protein>